<dbReference type="KEGG" id="dfl:DFE_1215"/>
<name>A0A2Z6AXH9_9BACT</name>
<dbReference type="InterPro" id="IPR023860">
    <property type="entry name" value="FeFe-hyd_TM1266"/>
</dbReference>
<dbReference type="OrthoDB" id="9796135at2"/>
<keyword evidence="2" id="KW-1185">Reference proteome</keyword>
<gene>
    <name evidence="1" type="ORF">DFE_1215</name>
</gene>
<organism evidence="1 2">
    <name type="scientific">Desulfovibrio ferrophilus</name>
    <dbReference type="NCBI Taxonomy" id="241368"/>
    <lineage>
        <taxon>Bacteria</taxon>
        <taxon>Pseudomonadati</taxon>
        <taxon>Thermodesulfobacteriota</taxon>
        <taxon>Desulfovibrionia</taxon>
        <taxon>Desulfovibrionales</taxon>
        <taxon>Desulfovibrionaceae</taxon>
        <taxon>Desulfovibrio</taxon>
    </lineage>
</organism>
<dbReference type="AlphaFoldDB" id="A0A2Z6AXH9"/>
<dbReference type="SUPFAM" id="SSF55021">
    <property type="entry name" value="ACT-like"/>
    <property type="match status" value="1"/>
</dbReference>
<evidence type="ECO:0000313" key="1">
    <source>
        <dbReference type="EMBL" id="BBD07941.1"/>
    </source>
</evidence>
<protein>
    <submittedName>
        <fullName evidence="1">Transcriptional regulator</fullName>
    </submittedName>
</protein>
<proteinExistence type="predicted"/>
<sequence length="84" mass="8885">MSTHIGVIGIIIQDRAKAAPKVNRILTDFGSLIIARTGLPYKERGLSVISLIVEASTDQIGALTGKLGMLEAVKVKSLVVKPCV</sequence>
<dbReference type="Gene3D" id="3.30.70.1150">
    <property type="entry name" value="ACT-like. Chain A, domain 2"/>
    <property type="match status" value="1"/>
</dbReference>
<dbReference type="RefSeq" id="WP_126377633.1">
    <property type="nucleotide sequence ID" value="NZ_AP017378.1"/>
</dbReference>
<evidence type="ECO:0000313" key="2">
    <source>
        <dbReference type="Proteomes" id="UP000269883"/>
    </source>
</evidence>
<dbReference type="NCBIfam" id="TIGR03959">
    <property type="entry name" value="hyd_TM1266"/>
    <property type="match status" value="1"/>
</dbReference>
<dbReference type="InterPro" id="IPR027271">
    <property type="entry name" value="Acetolactate_synth/TF_NikR_C"/>
</dbReference>
<dbReference type="Proteomes" id="UP000269883">
    <property type="component" value="Chromosome"/>
</dbReference>
<reference evidence="1 2" key="1">
    <citation type="journal article" date="2018" name="Sci. Adv.">
        <title>Multi-heme cytochromes provide a pathway for survival in energy-limited environments.</title>
        <authorList>
            <person name="Deng X."/>
            <person name="Dohmae N."/>
            <person name="Nealson K.H."/>
            <person name="Hashimoto K."/>
            <person name="Okamoto A."/>
        </authorList>
    </citation>
    <scope>NUCLEOTIDE SEQUENCE [LARGE SCALE GENOMIC DNA]</scope>
    <source>
        <strain evidence="1 2">IS5</strain>
    </source>
</reference>
<dbReference type="Pfam" id="PF21699">
    <property type="entry name" value="TM1266-like"/>
    <property type="match status" value="1"/>
</dbReference>
<accession>A0A2Z6AXH9</accession>
<dbReference type="EMBL" id="AP017378">
    <property type="protein sequence ID" value="BBD07941.1"/>
    <property type="molecule type" value="Genomic_DNA"/>
</dbReference>
<dbReference type="InterPro" id="IPR045865">
    <property type="entry name" value="ACT-like_dom_sf"/>
</dbReference>